<evidence type="ECO:0000256" key="1">
    <source>
        <dbReference type="SAM" id="MobiDB-lite"/>
    </source>
</evidence>
<feature type="compositionally biased region" description="Basic and acidic residues" evidence="1">
    <location>
        <begin position="210"/>
        <end position="235"/>
    </location>
</feature>
<feature type="compositionally biased region" description="Polar residues" evidence="1">
    <location>
        <begin position="247"/>
        <end position="271"/>
    </location>
</feature>
<keyword evidence="2" id="KW-0472">Membrane</keyword>
<dbReference type="AlphaFoldDB" id="A0A2C6L6P1"/>
<reference evidence="3 4" key="1">
    <citation type="journal article" date="2017" name="Int. J. Parasitol.">
        <title>The genome of the protozoan parasite Cystoisospora suis and a reverse vaccinology approach to identify vaccine candidates.</title>
        <authorList>
            <person name="Palmieri N."/>
            <person name="Shrestha A."/>
            <person name="Ruttkowski B."/>
            <person name="Beck T."/>
            <person name="Vogl C."/>
            <person name="Tomley F."/>
            <person name="Blake D.P."/>
            <person name="Joachim A."/>
        </authorList>
    </citation>
    <scope>NUCLEOTIDE SEQUENCE [LARGE SCALE GENOMIC DNA]</scope>
    <source>
        <strain evidence="3 4">Wien I</strain>
    </source>
</reference>
<keyword evidence="2 3" id="KW-0812">Transmembrane</keyword>
<dbReference type="VEuPathDB" id="ToxoDB:CSUI_003139"/>
<keyword evidence="4" id="KW-1185">Reference proteome</keyword>
<dbReference type="Proteomes" id="UP000221165">
    <property type="component" value="Unassembled WGS sequence"/>
</dbReference>
<evidence type="ECO:0000256" key="2">
    <source>
        <dbReference type="SAM" id="Phobius"/>
    </source>
</evidence>
<dbReference type="GeneID" id="94426548"/>
<name>A0A2C6L6P1_9APIC</name>
<dbReference type="OrthoDB" id="332935at2759"/>
<proteinExistence type="predicted"/>
<comment type="caution">
    <text evidence="3">The sequence shown here is derived from an EMBL/GenBank/DDBJ whole genome shotgun (WGS) entry which is preliminary data.</text>
</comment>
<gene>
    <name evidence="3" type="ORF">CSUI_003139</name>
</gene>
<accession>A0A2C6L6P1</accession>
<evidence type="ECO:0000313" key="4">
    <source>
        <dbReference type="Proteomes" id="UP000221165"/>
    </source>
</evidence>
<feature type="region of interest" description="Disordered" evidence="1">
    <location>
        <begin position="427"/>
        <end position="447"/>
    </location>
</feature>
<dbReference type="Gene3D" id="2.30.110.10">
    <property type="entry name" value="Electron Transport, Fmn-binding Protein, Chain A"/>
    <property type="match status" value="1"/>
</dbReference>
<sequence>MEPRFLTSFRRHLHSPCRRNAMSFSIQGVCTPFCGKVTPCFSSSDSSRSSFPPSQEGKLSYFPSSSFLRLQSGHTSSSCLSLSSLRNQRHFQSPSLEKSTSHPITTSCPVLSYRLTSTSNRLPLTCHLCETPVCLERKNRQVHTVFTILQRAVAYPNQRASVGIVDAHTLSSHWEKKFTGRSSFLSPPCSHFHRPAKRFYISLSRSRLERAEQRGGKHRQEGEEDGNARHADVDKSPSVYDLGKGESSPSVTDTIRELSQSGTFPSLSQTDDAAEREAARREARRRRRRVLGVFSVCACLPVILAAVGFQAVIQAKQGERQEALDAFTDVQSILEAAADVVGGSGMCFCLTSGEDGNITTSVVAHPHLPEAALLRLPEKPVVEGVNSPLLNTLMAERSHFSLPFNFIHFAVDRSGQFYQAFSGGDAKKKASDSGKPGNSMAPSNTQKRHSNISLLYVQPSSRASLTLSGIAAPVTSPDYRRHYWRNSWRLIAPDSNDKEYVLMKFVPTSLQLRLPAAEGRLAREGITLRRVVSDDDIKWTREQLPSPEPVKVKSVV</sequence>
<evidence type="ECO:0000313" key="3">
    <source>
        <dbReference type="EMBL" id="PHJ23006.1"/>
    </source>
</evidence>
<dbReference type="RefSeq" id="XP_067924683.1">
    <property type="nucleotide sequence ID" value="XM_068063337.1"/>
</dbReference>
<protein>
    <submittedName>
        <fullName evidence="3">Transmembrane protein</fullName>
    </submittedName>
</protein>
<dbReference type="EMBL" id="MIGC01001358">
    <property type="protein sequence ID" value="PHJ23006.1"/>
    <property type="molecule type" value="Genomic_DNA"/>
</dbReference>
<dbReference type="InterPro" id="IPR012349">
    <property type="entry name" value="Split_barrel_FMN-bd"/>
</dbReference>
<organism evidence="3 4">
    <name type="scientific">Cystoisospora suis</name>
    <dbReference type="NCBI Taxonomy" id="483139"/>
    <lineage>
        <taxon>Eukaryota</taxon>
        <taxon>Sar</taxon>
        <taxon>Alveolata</taxon>
        <taxon>Apicomplexa</taxon>
        <taxon>Conoidasida</taxon>
        <taxon>Coccidia</taxon>
        <taxon>Eucoccidiorida</taxon>
        <taxon>Eimeriorina</taxon>
        <taxon>Sarcocystidae</taxon>
        <taxon>Cystoisospora</taxon>
    </lineage>
</organism>
<keyword evidence="2" id="KW-1133">Transmembrane helix</keyword>
<feature type="region of interest" description="Disordered" evidence="1">
    <location>
        <begin position="210"/>
        <end position="280"/>
    </location>
</feature>
<feature type="transmembrane region" description="Helical" evidence="2">
    <location>
        <begin position="290"/>
        <end position="313"/>
    </location>
</feature>